<gene>
    <name evidence="1 2" type="primary">Zcchc14</name>
</gene>
<reference evidence="1" key="1">
    <citation type="journal article" date="2004" name="Genome Res.">
        <title>The status, quality, and expansion of the NIH full-length cDNA project: the Mammalian Gene Collection (MGC).</title>
        <authorList>
            <consortium name="The MGC Project Team"/>
            <person name="Gerhard D.S."/>
            <person name="Wagner L."/>
            <person name="Feingold E.A."/>
            <person name="Shenmen C.M."/>
            <person name="Grouse L.H."/>
            <person name="Schuler G."/>
            <person name="Klein S.L."/>
            <person name="Old S."/>
            <person name="Rasooly R."/>
            <person name="Good P."/>
            <person name="Guyer M."/>
            <person name="Peck A.M."/>
            <person name="Derge J.G."/>
            <person name="Lipman D."/>
            <person name="Collins F.S."/>
            <person name="Jang W."/>
            <person name="Sherry S."/>
            <person name="Feolo M."/>
            <person name="Misquitta L."/>
            <person name="Lee E."/>
            <person name="Rotmistrovsky K."/>
            <person name="Greenhut S.F."/>
            <person name="Schaefer C.F."/>
            <person name="Buetow K."/>
            <person name="Bonner T.I."/>
            <person name="Haussler D."/>
            <person name="Kent J."/>
            <person name="Kiekhaus M."/>
            <person name="Furey T."/>
            <person name="Brent M."/>
            <person name="Prange C."/>
            <person name="Schreiber K."/>
            <person name="Shapiro N."/>
            <person name="Bhat N.K."/>
            <person name="Hopkins R.F."/>
            <person name="Hsie F."/>
            <person name="Driscoll T."/>
            <person name="Soares M.B."/>
            <person name="Casavant T.L."/>
            <person name="Scheetz T.E."/>
            <person name="Brown-stein M.J."/>
            <person name="Usdin T.B."/>
            <person name="Toshiyuki S."/>
            <person name="Carninci P."/>
            <person name="Piao Y."/>
            <person name="Dudekula D.B."/>
            <person name="Ko M.S."/>
            <person name="Kawakami K."/>
            <person name="Suzuki Y."/>
            <person name="Sugano S."/>
            <person name="Gruber C.E."/>
            <person name="Smith M.R."/>
            <person name="Simmons B."/>
            <person name="Moore T."/>
            <person name="Waterman R."/>
            <person name="Johnson S.L."/>
            <person name="Ruan Y."/>
            <person name="Wei C.L."/>
            <person name="Mathavan S."/>
            <person name="Gunaratne P.H."/>
            <person name="Wu J."/>
            <person name="Garcia A.M."/>
            <person name="Hulyk S.W."/>
            <person name="Fuh E."/>
            <person name="Yuan Y."/>
            <person name="Sneed A."/>
            <person name="Kowis C."/>
            <person name="Hodgson A."/>
            <person name="Muzny D.M."/>
            <person name="McPherson J."/>
            <person name="Gibbs R.A."/>
            <person name="Fahey J."/>
            <person name="Helton E."/>
            <person name="Ketteman M."/>
            <person name="Madan A."/>
            <person name="Rodrigues S."/>
            <person name="Sanchez A."/>
            <person name="Whiting M."/>
            <person name="Madari A."/>
            <person name="Young A.C."/>
            <person name="Wetherby K.D."/>
            <person name="Granite S.J."/>
            <person name="Kwong P.N."/>
            <person name="Brinkley C.P."/>
            <person name="Pearson R.L."/>
            <person name="Bouffard G.G."/>
            <person name="Blakesly R.W."/>
            <person name="Green E.D."/>
            <person name="Dickson M.C."/>
            <person name="Rodriguez A.C."/>
            <person name="Grimwood J."/>
            <person name="Schmutz J."/>
            <person name="Myers R.M."/>
            <person name="Butterfield Y.S."/>
            <person name="Griffith M."/>
            <person name="Griffith O.L."/>
            <person name="Krzywinski M.I."/>
            <person name="Liao N."/>
            <person name="Morin R."/>
            <person name="Morrin R."/>
            <person name="Palmquist D."/>
            <person name="Petrescu A.S."/>
            <person name="Skalska U."/>
            <person name="Smailus D.E."/>
            <person name="Stott J.M."/>
            <person name="Schnerch A."/>
            <person name="Schein J.E."/>
            <person name="Jones S.J."/>
            <person name="Holt R.A."/>
            <person name="Baross A."/>
            <person name="Marra M.A."/>
            <person name="Clifton S."/>
            <person name="Makowski K.A."/>
            <person name="Bosak S."/>
            <person name="Malek J."/>
        </authorList>
    </citation>
    <scope>NUCLEOTIDE SEQUENCE [LARGE SCALE MRNA]</scope>
    <source>
        <strain evidence="1">FVB/N-3</strain>
        <tissue evidence="1">Mammary tumor. MMTV-LTR/INT3 model. 5 month old mouse. Taken by biopsy.</tissue>
    </source>
</reference>
<proteinExistence type="evidence at transcript level"/>
<sequence length="48" mass="5211">MIISKDDSSWPLSTALSSFRVELMRLPVVSAGQPGLYHTPCTCAMTVL</sequence>
<name>Q99J16_MOUSE</name>
<accession>Q99J16</accession>
<evidence type="ECO:0000313" key="1">
    <source>
        <dbReference type="EMBL" id="AAH05674.1"/>
    </source>
</evidence>
<dbReference type="MGI" id="MGI:2159407">
    <property type="gene designation" value="Zcchc14"/>
</dbReference>
<evidence type="ECO:0000313" key="2">
    <source>
        <dbReference type="MGI" id="MGI:2159407"/>
    </source>
</evidence>
<dbReference type="AGR" id="MGI:2159407"/>
<organism evidence="1">
    <name type="scientific">Mus musculus</name>
    <name type="common">Mouse</name>
    <dbReference type="NCBI Taxonomy" id="10090"/>
    <lineage>
        <taxon>Eukaryota</taxon>
        <taxon>Metazoa</taxon>
        <taxon>Chordata</taxon>
        <taxon>Craniata</taxon>
        <taxon>Vertebrata</taxon>
        <taxon>Euteleostomi</taxon>
        <taxon>Mammalia</taxon>
        <taxon>Eutheria</taxon>
        <taxon>Euarchontoglires</taxon>
        <taxon>Glires</taxon>
        <taxon>Rodentia</taxon>
        <taxon>Myomorpha</taxon>
        <taxon>Muroidea</taxon>
        <taxon>Muridae</taxon>
        <taxon>Murinae</taxon>
        <taxon>Mus</taxon>
        <taxon>Mus</taxon>
    </lineage>
</organism>
<protein>
    <submittedName>
        <fullName evidence="1">Zcchc14 protein</fullName>
    </submittedName>
</protein>
<dbReference type="AlphaFoldDB" id="Q99J16"/>
<dbReference type="EMBL" id="BC005674">
    <property type="protein sequence ID" value="AAH05674.1"/>
    <property type="molecule type" value="mRNA"/>
</dbReference>